<dbReference type="Proteomes" id="UP000009022">
    <property type="component" value="Unassembled WGS sequence"/>
</dbReference>
<feature type="compositionally biased region" description="Polar residues" evidence="1">
    <location>
        <begin position="81"/>
        <end position="100"/>
    </location>
</feature>
<dbReference type="EMBL" id="DS985244">
    <property type="protein sequence ID" value="EDV26119.1"/>
    <property type="molecule type" value="Genomic_DNA"/>
</dbReference>
<protein>
    <submittedName>
        <fullName evidence="2">Uncharacterized protein</fullName>
    </submittedName>
</protein>
<evidence type="ECO:0000313" key="3">
    <source>
        <dbReference type="Proteomes" id="UP000009022"/>
    </source>
</evidence>
<dbReference type="AlphaFoldDB" id="B3RW55"/>
<reference evidence="2 3" key="1">
    <citation type="journal article" date="2008" name="Nature">
        <title>The Trichoplax genome and the nature of placozoans.</title>
        <authorList>
            <person name="Srivastava M."/>
            <person name="Begovic E."/>
            <person name="Chapman J."/>
            <person name="Putnam N.H."/>
            <person name="Hellsten U."/>
            <person name="Kawashima T."/>
            <person name="Kuo A."/>
            <person name="Mitros T."/>
            <person name="Salamov A."/>
            <person name="Carpenter M.L."/>
            <person name="Signorovitch A.Y."/>
            <person name="Moreno M.A."/>
            <person name="Kamm K."/>
            <person name="Grimwood J."/>
            <person name="Schmutz J."/>
            <person name="Shapiro H."/>
            <person name="Grigoriev I.V."/>
            <person name="Buss L.W."/>
            <person name="Schierwater B."/>
            <person name="Dellaporta S.L."/>
            <person name="Rokhsar D.S."/>
        </authorList>
    </citation>
    <scope>NUCLEOTIDE SEQUENCE [LARGE SCALE GENOMIC DNA]</scope>
    <source>
        <strain evidence="2 3">Grell-BS-1999</strain>
    </source>
</reference>
<evidence type="ECO:0000256" key="1">
    <source>
        <dbReference type="SAM" id="MobiDB-lite"/>
    </source>
</evidence>
<name>B3RW55_TRIAD</name>
<dbReference type="RefSeq" id="XP_002112152.1">
    <property type="nucleotide sequence ID" value="XM_002112116.1"/>
</dbReference>
<feature type="compositionally biased region" description="Polar residues" evidence="1">
    <location>
        <begin position="23"/>
        <end position="34"/>
    </location>
</feature>
<organism evidence="2 3">
    <name type="scientific">Trichoplax adhaerens</name>
    <name type="common">Trichoplax reptans</name>
    <dbReference type="NCBI Taxonomy" id="10228"/>
    <lineage>
        <taxon>Eukaryota</taxon>
        <taxon>Metazoa</taxon>
        <taxon>Placozoa</taxon>
        <taxon>Uniplacotomia</taxon>
        <taxon>Trichoplacea</taxon>
        <taxon>Trichoplacidae</taxon>
        <taxon>Trichoplax</taxon>
    </lineage>
</organism>
<dbReference type="KEGG" id="tad:TRIADDRAFT_55889"/>
<accession>B3RW55</accession>
<dbReference type="CTD" id="6753365"/>
<evidence type="ECO:0000313" key="2">
    <source>
        <dbReference type="EMBL" id="EDV26119.1"/>
    </source>
</evidence>
<proteinExistence type="predicted"/>
<keyword evidence="3" id="KW-1185">Reference proteome</keyword>
<sequence>MSEKTDKNFLSTIGWNPIKIRKSSQTSNNNSNVGDTKLFELEKSTESIDTVGSENSEDNPESKKPSFLARQLQKLKFRGKSGQSATASDEKVNSQGTNIDATEKDEVKSNTIGLHIDSPDLNDGDRTFALFTR</sequence>
<dbReference type="HOGENOM" id="CLU_1909337_0_0_1"/>
<feature type="region of interest" description="Disordered" evidence="1">
    <location>
        <begin position="14"/>
        <end position="107"/>
    </location>
</feature>
<feature type="compositionally biased region" description="Basic and acidic residues" evidence="1">
    <location>
        <begin position="37"/>
        <end position="46"/>
    </location>
</feature>
<dbReference type="GeneID" id="6753365"/>
<dbReference type="InParanoid" id="B3RW55"/>
<gene>
    <name evidence="2" type="ORF">TRIADDRAFT_55889</name>
</gene>